<comment type="similarity">
    <text evidence="1">Belongs to the AB hydrolase superfamily.</text>
</comment>
<keyword evidence="2 5" id="KW-0378">Hydrolase</keyword>
<dbReference type="OrthoDB" id="8119704at2759"/>
<dbReference type="PANTHER" id="PTHR46118:SF4">
    <property type="entry name" value="PROTEIN ABHD11"/>
    <property type="match status" value="1"/>
</dbReference>
<dbReference type="InterPro" id="IPR000073">
    <property type="entry name" value="AB_hydrolase_1"/>
</dbReference>
<evidence type="ECO:0000256" key="3">
    <source>
        <dbReference type="SAM" id="MobiDB-lite"/>
    </source>
</evidence>
<dbReference type="SUPFAM" id="SSF53474">
    <property type="entry name" value="alpha/beta-Hydrolases"/>
    <property type="match status" value="1"/>
</dbReference>
<dbReference type="EMBL" id="DS499594">
    <property type="protein sequence ID" value="EDP55583.1"/>
    <property type="molecule type" value="Genomic_DNA"/>
</dbReference>
<proteinExistence type="inferred from homology"/>
<dbReference type="Gene3D" id="3.40.50.1820">
    <property type="entry name" value="alpha/beta hydrolase"/>
    <property type="match status" value="1"/>
</dbReference>
<dbReference type="GO" id="GO:0052689">
    <property type="term" value="F:carboxylic ester hydrolase activity"/>
    <property type="evidence" value="ECO:0007669"/>
    <property type="project" value="TreeGrafter"/>
</dbReference>
<keyword evidence="6" id="KW-1185">Reference proteome</keyword>
<accession>B0XMH8</accession>
<feature type="domain" description="AB hydrolase-1" evidence="4">
    <location>
        <begin position="284"/>
        <end position="486"/>
    </location>
</feature>
<dbReference type="PANTHER" id="PTHR46118">
    <property type="entry name" value="PROTEIN ABHD11"/>
    <property type="match status" value="1"/>
</dbReference>
<evidence type="ECO:0000313" key="6">
    <source>
        <dbReference type="Proteomes" id="UP000001699"/>
    </source>
</evidence>
<evidence type="ECO:0000256" key="1">
    <source>
        <dbReference type="ARBA" id="ARBA00008645"/>
    </source>
</evidence>
<evidence type="ECO:0000256" key="2">
    <source>
        <dbReference type="ARBA" id="ARBA00022801"/>
    </source>
</evidence>
<dbReference type="HOGENOM" id="CLU_590474_0_0_1"/>
<dbReference type="GO" id="GO:0005739">
    <property type="term" value="C:mitochondrion"/>
    <property type="evidence" value="ECO:0007669"/>
    <property type="project" value="TreeGrafter"/>
</dbReference>
<feature type="compositionally biased region" description="Low complexity" evidence="3">
    <location>
        <begin position="32"/>
        <end position="41"/>
    </location>
</feature>
<sequence>MYSCAVLPEVNQLLNSEYAVGEKMQKLRGLLSKQSSPLPSSKDQRSGVGEDPALTSSMRVQSHALNPTRDIVKIVQRTNDSKEVIELNNGLDKIYIPLLVIAQLWLDACKRRAKHILHTEVLCPLIKIFTIISETHSTKYIAHHHLRSVSFSGMIRSYRLSHRFSWTPRSTKTGPRLHLYKSSIFMNIPQCRSQGYKRGLRPASERSRHLVCLGQSSRIRFSAQKRNKPPEILLSSCMVSSARNRTTEVLAKFLHVTSNGRSSLWSVSQCILSVDDEIAHGLQDLRNHGHSFHHHEHNYSVMAKDVEKFIHQHDLAKCVLIGHSMGAKTAMTVALQSSDLVSALIPVDNAPVNAPLKSDFGKYVRGMQEVEAQGVTKQSDADKILKEYEESLPIRQFLLTNLVRAEDGQKMKFRIPLSVLGPAIPAMADFPFLEPGSVTYDGPTLFVRGTKSKYVSDDTVPVIKKLFPNAEIADVEAGHWLISENPEAFRQGMYKINLIGLSSLLTKDIPAVVKFLQDLP</sequence>
<dbReference type="Proteomes" id="UP000001699">
    <property type="component" value="Unassembled WGS sequence"/>
</dbReference>
<feature type="region of interest" description="Disordered" evidence="3">
    <location>
        <begin position="32"/>
        <end position="53"/>
    </location>
</feature>
<reference evidence="5 6" key="1">
    <citation type="journal article" date="2008" name="PLoS Genet.">
        <title>Genomic islands in the pathogenic filamentous fungus Aspergillus fumigatus.</title>
        <authorList>
            <person name="Fedorova N.D."/>
            <person name="Khaldi N."/>
            <person name="Joardar V.S."/>
            <person name="Maiti R."/>
            <person name="Amedeo P."/>
            <person name="Anderson M.J."/>
            <person name="Crabtree J."/>
            <person name="Silva J.C."/>
            <person name="Badger J.H."/>
            <person name="Albarraq A."/>
            <person name="Angiuoli S."/>
            <person name="Bussey H."/>
            <person name="Bowyer P."/>
            <person name="Cotty P.J."/>
            <person name="Dyer P.S."/>
            <person name="Egan A."/>
            <person name="Galens K."/>
            <person name="Fraser-Liggett C.M."/>
            <person name="Haas B.J."/>
            <person name="Inman J.M."/>
            <person name="Kent R."/>
            <person name="Lemieux S."/>
            <person name="Malavazi I."/>
            <person name="Orvis J."/>
            <person name="Roemer T."/>
            <person name="Ronning C.M."/>
            <person name="Sundaram J.P."/>
            <person name="Sutton G."/>
            <person name="Turner G."/>
            <person name="Venter J.C."/>
            <person name="White O.R."/>
            <person name="Whitty B.R."/>
            <person name="Youngman P."/>
            <person name="Wolfe K.H."/>
            <person name="Goldman G.H."/>
            <person name="Wortman J.R."/>
            <person name="Jiang B."/>
            <person name="Denning D.W."/>
            <person name="Nierman W.C."/>
        </authorList>
    </citation>
    <scope>NUCLEOTIDE SEQUENCE [LARGE SCALE GENOMIC DNA]</scope>
    <source>
        <strain evidence="6">CBS 144.89 / FGSC A1163 / CEA10</strain>
    </source>
</reference>
<evidence type="ECO:0000313" key="5">
    <source>
        <dbReference type="EMBL" id="EDP55583.1"/>
    </source>
</evidence>
<dbReference type="VEuPathDB" id="FungiDB:AFUB_002780"/>
<dbReference type="Pfam" id="PF00561">
    <property type="entry name" value="Abhydrolase_1"/>
    <property type="match status" value="1"/>
</dbReference>
<name>B0XMH8_ASPFC</name>
<protein>
    <submittedName>
        <fullName evidence="5">Alpha/beta hydrolase, putative</fullName>
    </submittedName>
</protein>
<gene>
    <name evidence="5" type="ORF">AFUB_002780</name>
</gene>
<dbReference type="InterPro" id="IPR029058">
    <property type="entry name" value="AB_hydrolase_fold"/>
</dbReference>
<dbReference type="AlphaFoldDB" id="B0XMH8"/>
<evidence type="ECO:0000259" key="4">
    <source>
        <dbReference type="Pfam" id="PF00561"/>
    </source>
</evidence>
<organism evidence="5 6">
    <name type="scientific">Aspergillus fumigatus (strain CBS 144.89 / FGSC A1163 / CEA10)</name>
    <name type="common">Neosartorya fumigata</name>
    <dbReference type="NCBI Taxonomy" id="451804"/>
    <lineage>
        <taxon>Eukaryota</taxon>
        <taxon>Fungi</taxon>
        <taxon>Dikarya</taxon>
        <taxon>Ascomycota</taxon>
        <taxon>Pezizomycotina</taxon>
        <taxon>Eurotiomycetes</taxon>
        <taxon>Eurotiomycetidae</taxon>
        <taxon>Eurotiales</taxon>
        <taxon>Aspergillaceae</taxon>
        <taxon>Aspergillus</taxon>
        <taxon>Aspergillus subgen. Fumigati</taxon>
    </lineage>
</organism>